<evidence type="ECO:0000256" key="1">
    <source>
        <dbReference type="ARBA" id="ARBA00004571"/>
    </source>
</evidence>
<dbReference type="InterPro" id="IPR039426">
    <property type="entry name" value="TonB-dep_rcpt-like"/>
</dbReference>
<feature type="domain" description="TonB-dependent receptor-like beta-barrel" evidence="11">
    <location>
        <begin position="9"/>
        <end position="178"/>
    </location>
</feature>
<keyword evidence="2" id="KW-0813">Transport</keyword>
<evidence type="ECO:0000256" key="6">
    <source>
        <dbReference type="ARBA" id="ARBA00023004"/>
    </source>
</evidence>
<evidence type="ECO:0000256" key="8">
    <source>
        <dbReference type="ARBA" id="ARBA00023077"/>
    </source>
</evidence>
<dbReference type="SUPFAM" id="SSF56935">
    <property type="entry name" value="Porins"/>
    <property type="match status" value="1"/>
</dbReference>
<reference evidence="12" key="1">
    <citation type="submission" date="2020-04" db="EMBL/GenBank/DDBJ databases">
        <authorList>
            <person name="Zhang T."/>
        </authorList>
    </citation>
    <scope>NUCLEOTIDE SEQUENCE</scope>
    <source>
        <strain evidence="12">HKST-UBA01</strain>
    </source>
</reference>
<dbReference type="EMBL" id="JAGQHR010000490">
    <property type="protein sequence ID" value="MCA9728834.1"/>
    <property type="molecule type" value="Genomic_DNA"/>
</dbReference>
<keyword evidence="4" id="KW-0410">Iron transport</keyword>
<dbReference type="PANTHER" id="PTHR32552:SF81">
    <property type="entry name" value="TONB-DEPENDENT OUTER MEMBRANE RECEPTOR"/>
    <property type="match status" value="1"/>
</dbReference>
<organism evidence="12 13">
    <name type="scientific">Eiseniibacteriota bacterium</name>
    <dbReference type="NCBI Taxonomy" id="2212470"/>
    <lineage>
        <taxon>Bacteria</taxon>
        <taxon>Candidatus Eiseniibacteriota</taxon>
    </lineage>
</organism>
<keyword evidence="8" id="KW-0798">TonB box</keyword>
<proteinExistence type="predicted"/>
<dbReference type="GO" id="GO:0006826">
    <property type="term" value="P:iron ion transport"/>
    <property type="evidence" value="ECO:0007669"/>
    <property type="project" value="UniProtKB-KW"/>
</dbReference>
<keyword evidence="10" id="KW-0998">Cell outer membrane</keyword>
<evidence type="ECO:0000259" key="11">
    <source>
        <dbReference type="Pfam" id="PF00593"/>
    </source>
</evidence>
<keyword evidence="9" id="KW-0472">Membrane</keyword>
<gene>
    <name evidence="12" type="ORF">KC729_14180</name>
</gene>
<evidence type="ECO:0000256" key="9">
    <source>
        <dbReference type="ARBA" id="ARBA00023136"/>
    </source>
</evidence>
<accession>A0A956RRP1</accession>
<evidence type="ECO:0000313" key="13">
    <source>
        <dbReference type="Proteomes" id="UP000697710"/>
    </source>
</evidence>
<comment type="caution">
    <text evidence="12">The sequence shown here is derived from an EMBL/GenBank/DDBJ whole genome shotgun (WGS) entry which is preliminary data.</text>
</comment>
<keyword evidence="6" id="KW-0408">Iron</keyword>
<protein>
    <submittedName>
        <fullName evidence="12">TonB-dependent receptor</fullName>
    </submittedName>
</protein>
<feature type="non-terminal residue" evidence="12">
    <location>
        <position position="1"/>
    </location>
</feature>
<keyword evidence="7" id="KW-0406">Ion transport</keyword>
<dbReference type="Pfam" id="PF00593">
    <property type="entry name" value="TonB_dep_Rec_b-barrel"/>
    <property type="match status" value="1"/>
</dbReference>
<evidence type="ECO:0000256" key="4">
    <source>
        <dbReference type="ARBA" id="ARBA00022496"/>
    </source>
</evidence>
<evidence type="ECO:0000313" key="12">
    <source>
        <dbReference type="EMBL" id="MCA9728834.1"/>
    </source>
</evidence>
<comment type="subcellular location">
    <subcellularLocation>
        <location evidence="1">Cell outer membrane</location>
        <topology evidence="1">Multi-pass membrane protein</topology>
    </subcellularLocation>
</comment>
<evidence type="ECO:0000256" key="7">
    <source>
        <dbReference type="ARBA" id="ARBA00023065"/>
    </source>
</evidence>
<dbReference type="InterPro" id="IPR036942">
    <property type="entry name" value="Beta-barrel_TonB_sf"/>
</dbReference>
<dbReference type="PANTHER" id="PTHR32552">
    <property type="entry name" value="FERRICHROME IRON RECEPTOR-RELATED"/>
    <property type="match status" value="1"/>
</dbReference>
<keyword evidence="3" id="KW-1134">Transmembrane beta strand</keyword>
<dbReference type="GO" id="GO:0009279">
    <property type="term" value="C:cell outer membrane"/>
    <property type="evidence" value="ECO:0007669"/>
    <property type="project" value="UniProtKB-SubCell"/>
</dbReference>
<name>A0A956RRP1_UNCEI</name>
<sequence>SRSPGAPPTVVAVTGNPSVEAEEVRTYEIGYRFDLSDHSHFEAAAFASQYQSLLAVVQGEPSVLTFSTGPAVVIPLNIGNDSRRSTKGVELSWTWSPSRDLRFTTGYSWLHQDNKNADLTETGGANPAHTAFSWTSWEAGRGLSLDTILRYVDNLPSYSIPAYLAADVRVSRRWPGTVATSLSIRDLFAPNHREYQSDVIPTVTTSVDPSVRLEVSLGL</sequence>
<evidence type="ECO:0000256" key="2">
    <source>
        <dbReference type="ARBA" id="ARBA00022448"/>
    </source>
</evidence>
<dbReference type="InterPro" id="IPR000531">
    <property type="entry name" value="Beta-barrel_TonB"/>
</dbReference>
<evidence type="ECO:0000256" key="5">
    <source>
        <dbReference type="ARBA" id="ARBA00022692"/>
    </source>
</evidence>
<dbReference type="Gene3D" id="2.40.170.20">
    <property type="entry name" value="TonB-dependent receptor, beta-barrel domain"/>
    <property type="match status" value="1"/>
</dbReference>
<keyword evidence="5" id="KW-0812">Transmembrane</keyword>
<evidence type="ECO:0000256" key="10">
    <source>
        <dbReference type="ARBA" id="ARBA00023237"/>
    </source>
</evidence>
<dbReference type="AlphaFoldDB" id="A0A956RRP1"/>
<reference evidence="12" key="2">
    <citation type="journal article" date="2021" name="Microbiome">
        <title>Successional dynamics and alternative stable states in a saline activated sludge microbial community over 9 years.</title>
        <authorList>
            <person name="Wang Y."/>
            <person name="Ye J."/>
            <person name="Ju F."/>
            <person name="Liu L."/>
            <person name="Boyd J.A."/>
            <person name="Deng Y."/>
            <person name="Parks D.H."/>
            <person name="Jiang X."/>
            <person name="Yin X."/>
            <person name="Woodcroft B.J."/>
            <person name="Tyson G.W."/>
            <person name="Hugenholtz P."/>
            <person name="Polz M.F."/>
            <person name="Zhang T."/>
        </authorList>
    </citation>
    <scope>NUCLEOTIDE SEQUENCE</scope>
    <source>
        <strain evidence="12">HKST-UBA01</strain>
    </source>
</reference>
<keyword evidence="12" id="KW-0675">Receptor</keyword>
<evidence type="ECO:0000256" key="3">
    <source>
        <dbReference type="ARBA" id="ARBA00022452"/>
    </source>
</evidence>
<dbReference type="Proteomes" id="UP000697710">
    <property type="component" value="Unassembled WGS sequence"/>
</dbReference>